<dbReference type="Proteomes" id="UP001501591">
    <property type="component" value="Unassembled WGS sequence"/>
</dbReference>
<dbReference type="CDD" id="cd00448">
    <property type="entry name" value="YjgF_YER057c_UK114_family"/>
    <property type="match status" value="2"/>
</dbReference>
<dbReference type="InterPro" id="IPR035959">
    <property type="entry name" value="RutC-like_sf"/>
</dbReference>
<name>A0ABP7N652_9MICO</name>
<proteinExistence type="predicted"/>
<sequence>MTSRNSRRVIDAFGPADADLPWSEAILAGDWLFAGAQLASDGIHGLDPAARPDARSPWTQSPLGLESALVLERVLRILSAAGGDARQDLLRVWQWIRARYPDDDLYRGFDQGWPSLPDGSPYARNFARTIGDRLRASTGIGVRQLPVPDAMLSVDFLAVPGRGRTKEEIALPPEVPAPKAGYAPAVRYGDWVFLSGFGATDFVGDWMSDRHMGEPSMLAPEARVNPYIWLGSPIEAQTRYTLEKLALIAEAAGSSLDRCVKADVTLSHPADYPALDAVWREFFPQNPPARNVVTGTQLVIKGVRVEIALVLLADDSESTLECVQVEGPSAALGHASEAVRAGDLLFTSTLLPIDEHGVVPQDIRASRSAPYHRDTAAQQTDAIIGRLSALCDAAGTDLSQVCRVQTVLSDLTHLPAMSRSWRDAFPTEPPTLSAVGTGGPDPLLLPGAVVQWDAIAYAPQGAHR</sequence>
<comment type="caution">
    <text evidence="1">The sequence shown here is derived from an EMBL/GenBank/DDBJ whole genome shotgun (WGS) entry which is preliminary data.</text>
</comment>
<dbReference type="InterPro" id="IPR006175">
    <property type="entry name" value="YjgF/YER057c/UK114"/>
</dbReference>
<dbReference type="EMBL" id="BAABCP010000001">
    <property type="protein sequence ID" value="GAA3936353.1"/>
    <property type="molecule type" value="Genomic_DNA"/>
</dbReference>
<organism evidence="1 2">
    <name type="scientific">Microbacterium soli</name>
    <dbReference type="NCBI Taxonomy" id="446075"/>
    <lineage>
        <taxon>Bacteria</taxon>
        <taxon>Bacillati</taxon>
        <taxon>Actinomycetota</taxon>
        <taxon>Actinomycetes</taxon>
        <taxon>Micrococcales</taxon>
        <taxon>Microbacteriaceae</taxon>
        <taxon>Microbacterium</taxon>
    </lineage>
</organism>
<dbReference type="PANTHER" id="PTHR11803">
    <property type="entry name" value="2-IMINOBUTANOATE/2-IMINOPROPANOATE DEAMINASE RIDA"/>
    <property type="match status" value="1"/>
</dbReference>
<dbReference type="PANTHER" id="PTHR11803:SF39">
    <property type="entry name" value="2-IMINOBUTANOATE_2-IMINOPROPANOATE DEAMINASE"/>
    <property type="match status" value="1"/>
</dbReference>
<dbReference type="Pfam" id="PF01042">
    <property type="entry name" value="Ribonuc_L-PSP"/>
    <property type="match status" value="2"/>
</dbReference>
<dbReference type="SUPFAM" id="SSF55298">
    <property type="entry name" value="YjgF-like"/>
    <property type="match status" value="3"/>
</dbReference>
<gene>
    <name evidence="1" type="ORF">GCM10022383_13350</name>
</gene>
<dbReference type="Gene3D" id="3.30.1330.40">
    <property type="entry name" value="RutC-like"/>
    <property type="match status" value="3"/>
</dbReference>
<evidence type="ECO:0000313" key="2">
    <source>
        <dbReference type="Proteomes" id="UP001501591"/>
    </source>
</evidence>
<reference evidence="2" key="1">
    <citation type="journal article" date="2019" name="Int. J. Syst. Evol. Microbiol.">
        <title>The Global Catalogue of Microorganisms (GCM) 10K type strain sequencing project: providing services to taxonomists for standard genome sequencing and annotation.</title>
        <authorList>
            <consortium name="The Broad Institute Genomics Platform"/>
            <consortium name="The Broad Institute Genome Sequencing Center for Infectious Disease"/>
            <person name="Wu L."/>
            <person name="Ma J."/>
        </authorList>
    </citation>
    <scope>NUCLEOTIDE SEQUENCE [LARGE SCALE GENOMIC DNA]</scope>
    <source>
        <strain evidence="2">JCM 17024</strain>
    </source>
</reference>
<evidence type="ECO:0000313" key="1">
    <source>
        <dbReference type="EMBL" id="GAA3936353.1"/>
    </source>
</evidence>
<accession>A0ABP7N652</accession>
<keyword evidence="2" id="KW-1185">Reference proteome</keyword>
<dbReference type="RefSeq" id="WP_344818751.1">
    <property type="nucleotide sequence ID" value="NZ_BAABCP010000001.1"/>
</dbReference>
<protein>
    <submittedName>
        <fullName evidence="1">RidA family protein</fullName>
    </submittedName>
</protein>